<keyword evidence="2" id="KW-0326">Glycosidase</keyword>
<proteinExistence type="predicted"/>
<dbReference type="PANTHER" id="PTHR10587">
    <property type="entry name" value="GLYCOSYL TRANSFERASE-RELATED"/>
    <property type="match status" value="1"/>
</dbReference>
<dbReference type="GO" id="GO:0016798">
    <property type="term" value="F:hydrolase activity, acting on glycosyl bonds"/>
    <property type="evidence" value="ECO:0007669"/>
    <property type="project" value="UniProtKB-KW"/>
</dbReference>
<accession>A0A072P111</accession>
<dbReference type="GO" id="GO:0045493">
    <property type="term" value="P:xylan catabolic process"/>
    <property type="evidence" value="ECO:0007669"/>
    <property type="project" value="UniProtKB-KW"/>
</dbReference>
<dbReference type="InterPro" id="IPR050248">
    <property type="entry name" value="Polysacc_deacetylase_ArnD"/>
</dbReference>
<keyword evidence="2" id="KW-0378">Hydrolase</keyword>
<sequence>MGTRVQTYPDVAKRIYNEGHVIGNHTYWHPQLTKTGVNNMIWEIEKNEKKILSITNVKTNLFRAPYGALNEQLVKQLDVMGYRGAGWSVDSEDWKSLSSVKIKQNILNNIHPGAIILMHSAGHWTQDLTGTVLALNELIPYLKEEGYTFVTIPELWSIEHGNTNK</sequence>
<protein>
    <submittedName>
        <fullName evidence="2">Putative xylanase/chitin deacetylase</fullName>
    </submittedName>
</protein>
<dbReference type="Proteomes" id="UP000027936">
    <property type="component" value="Unassembled WGS sequence"/>
</dbReference>
<dbReference type="PROSITE" id="PS51677">
    <property type="entry name" value="NODB"/>
    <property type="match status" value="1"/>
</dbReference>
<keyword evidence="2" id="KW-0858">Xylan degradation</keyword>
<keyword evidence="2" id="KW-0119">Carbohydrate metabolism</keyword>
<reference evidence="2 3" key="1">
    <citation type="submission" date="2014-04" db="EMBL/GenBank/DDBJ databases">
        <title>Draft genome sequence of Bacillus azotoformans MEV2011, a (co-) denitrifying strain unable to grow in the presence of oxygen.</title>
        <authorList>
            <person name="Nielsen M."/>
            <person name="Schreiber L."/>
            <person name="Finster K."/>
            <person name="Schramm A."/>
        </authorList>
    </citation>
    <scope>NUCLEOTIDE SEQUENCE [LARGE SCALE GENOMIC DNA]</scope>
    <source>
        <strain evidence="2 3">MEV2011</strain>
    </source>
</reference>
<name>A0A072P111_SCHAZ</name>
<dbReference type="Gene3D" id="3.20.20.370">
    <property type="entry name" value="Glycoside hydrolase/deacetylase"/>
    <property type="match status" value="1"/>
</dbReference>
<dbReference type="PANTHER" id="PTHR10587:SF125">
    <property type="entry name" value="POLYSACCHARIDE DEACETYLASE YHEN-RELATED"/>
    <property type="match status" value="1"/>
</dbReference>
<dbReference type="Pfam" id="PF01522">
    <property type="entry name" value="Polysacc_deac_1"/>
    <property type="match status" value="1"/>
</dbReference>
<organism evidence="2 3">
    <name type="scientific">Schinkia azotoformans MEV2011</name>
    <dbReference type="NCBI Taxonomy" id="1348973"/>
    <lineage>
        <taxon>Bacteria</taxon>
        <taxon>Bacillati</taxon>
        <taxon>Bacillota</taxon>
        <taxon>Bacilli</taxon>
        <taxon>Bacillales</taxon>
        <taxon>Bacillaceae</taxon>
        <taxon>Calidifontibacillus/Schinkia group</taxon>
        <taxon>Schinkia</taxon>
    </lineage>
</organism>
<dbReference type="RefSeq" id="WP_267880034.1">
    <property type="nucleotide sequence ID" value="NZ_JJRY01000004.1"/>
</dbReference>
<keyword evidence="2" id="KW-0624">Polysaccharide degradation</keyword>
<dbReference type="PATRIC" id="fig|1348973.3.peg.1528"/>
<feature type="domain" description="NodB homology" evidence="1">
    <location>
        <begin position="1"/>
        <end position="150"/>
    </location>
</feature>
<dbReference type="AlphaFoldDB" id="A0A072P111"/>
<dbReference type="SUPFAM" id="SSF88713">
    <property type="entry name" value="Glycoside hydrolase/deacetylase"/>
    <property type="match status" value="1"/>
</dbReference>
<comment type="caution">
    <text evidence="2">The sequence shown here is derived from an EMBL/GenBank/DDBJ whole genome shotgun (WGS) entry which is preliminary data.</text>
</comment>
<dbReference type="GO" id="GO:0016810">
    <property type="term" value="F:hydrolase activity, acting on carbon-nitrogen (but not peptide) bonds"/>
    <property type="evidence" value="ECO:0007669"/>
    <property type="project" value="InterPro"/>
</dbReference>
<dbReference type="CDD" id="cd10917">
    <property type="entry name" value="CE4_NodB_like_6s_7s"/>
    <property type="match status" value="1"/>
</dbReference>
<dbReference type="InterPro" id="IPR002509">
    <property type="entry name" value="NODB_dom"/>
</dbReference>
<dbReference type="InterPro" id="IPR011330">
    <property type="entry name" value="Glyco_hydro/deAcase_b/a-brl"/>
</dbReference>
<evidence type="ECO:0000313" key="3">
    <source>
        <dbReference type="Proteomes" id="UP000027936"/>
    </source>
</evidence>
<dbReference type="EMBL" id="JJRY01000004">
    <property type="protein sequence ID" value="KEF39175.1"/>
    <property type="molecule type" value="Genomic_DNA"/>
</dbReference>
<evidence type="ECO:0000313" key="2">
    <source>
        <dbReference type="EMBL" id="KEF39175.1"/>
    </source>
</evidence>
<evidence type="ECO:0000259" key="1">
    <source>
        <dbReference type="PROSITE" id="PS51677"/>
    </source>
</evidence>
<gene>
    <name evidence="2" type="ORF">M670_01566</name>
</gene>